<sequence>MNNVEFYKSLKTKEEVFTELQKISYVDFEKMFEELDQTSKNLDNSVYTFTNKELAKIFLEFAKENIHHNMHAKLKEKFALYLHKDENNKFVFDVKAIEESFINKDEKYIHDMFKFRSRIELSEIIYRTRQQELKNLKTRMNKQYVKYLEFLNKFVYTYKKKFISITYKIARRKVRELRLLFSTNDYSYYVKSHNKNATVFEQEKNEISLKIKKELN</sequence>
<organism evidence="1 2">
    <name type="scientific">Mycoplasma cottewii</name>
    <dbReference type="NCBI Taxonomy" id="51364"/>
    <lineage>
        <taxon>Bacteria</taxon>
        <taxon>Bacillati</taxon>
        <taxon>Mycoplasmatota</taxon>
        <taxon>Mollicutes</taxon>
        <taxon>Mycoplasmataceae</taxon>
        <taxon>Mycoplasma</taxon>
    </lineage>
</organism>
<keyword evidence="2" id="KW-1185">Reference proteome</keyword>
<gene>
    <name evidence="1" type="ORF">NX779_03715</name>
</gene>
<protein>
    <submittedName>
        <fullName evidence="1">Uncharacterized protein</fullName>
    </submittedName>
</protein>
<proteinExistence type="predicted"/>
<dbReference type="Proteomes" id="UP001059819">
    <property type="component" value="Chromosome"/>
</dbReference>
<accession>A0ABY5TW51</accession>
<name>A0ABY5TW51_9MOLU</name>
<dbReference type="EMBL" id="CP103424">
    <property type="protein sequence ID" value="UWD34887.1"/>
    <property type="molecule type" value="Genomic_DNA"/>
</dbReference>
<evidence type="ECO:0000313" key="1">
    <source>
        <dbReference type="EMBL" id="UWD34887.1"/>
    </source>
</evidence>
<dbReference type="RefSeq" id="WP_259430070.1">
    <property type="nucleotide sequence ID" value="NZ_CP103424.1"/>
</dbReference>
<reference evidence="1" key="1">
    <citation type="submission" date="2022-08" db="EMBL/GenBank/DDBJ databases">
        <title>Complete genome sequence of Mycoplasma cottewii type strain VIS.</title>
        <authorList>
            <person name="Spergser J."/>
        </authorList>
    </citation>
    <scope>NUCLEOTIDE SEQUENCE</scope>
    <source>
        <strain evidence="1">VIS</strain>
    </source>
</reference>
<evidence type="ECO:0000313" key="2">
    <source>
        <dbReference type="Proteomes" id="UP001059819"/>
    </source>
</evidence>